<dbReference type="EMBL" id="GFDF01010384">
    <property type="protein sequence ID" value="JAV03700.1"/>
    <property type="molecule type" value="Transcribed_RNA"/>
</dbReference>
<feature type="compositionally biased region" description="Acidic residues" evidence="1">
    <location>
        <begin position="194"/>
        <end position="213"/>
    </location>
</feature>
<proteinExistence type="predicted"/>
<dbReference type="AlphaFoldDB" id="A0A1L8DBG7"/>
<dbReference type="InterPro" id="IPR019351">
    <property type="entry name" value="DUF2039"/>
</dbReference>
<evidence type="ECO:0000313" key="2">
    <source>
        <dbReference type="EMBL" id="JAV03700.1"/>
    </source>
</evidence>
<dbReference type="Pfam" id="PF10217">
    <property type="entry name" value="DUF2039"/>
    <property type="match status" value="1"/>
</dbReference>
<accession>A0A1L8DBG7</accession>
<feature type="region of interest" description="Disordered" evidence="1">
    <location>
        <begin position="1"/>
        <end position="20"/>
    </location>
</feature>
<organism evidence="2">
    <name type="scientific">Nyssomyia neivai</name>
    <dbReference type="NCBI Taxonomy" id="330878"/>
    <lineage>
        <taxon>Eukaryota</taxon>
        <taxon>Metazoa</taxon>
        <taxon>Ecdysozoa</taxon>
        <taxon>Arthropoda</taxon>
        <taxon>Hexapoda</taxon>
        <taxon>Insecta</taxon>
        <taxon>Pterygota</taxon>
        <taxon>Neoptera</taxon>
        <taxon>Endopterygota</taxon>
        <taxon>Diptera</taxon>
        <taxon>Nematocera</taxon>
        <taxon>Psychodoidea</taxon>
        <taxon>Psychodidae</taxon>
        <taxon>Nyssomyia</taxon>
    </lineage>
</organism>
<dbReference type="PANTHER" id="PTHR22876:SF5">
    <property type="entry name" value="CHROMOSOME 9 OPEN READING FRAME 85"/>
    <property type="match status" value="1"/>
</dbReference>
<sequence length="219" mass="25196">MSTRRGENLRTRPQKHKNHTAFKNDLHDKTPVTKMLNSLHVSEVCEHCRGVIEWKIKYKKYKPLSQPKTCIKCGNRCVKKAYHVMCRECALKLKVCAKCNKSPEDGGIVAPEPTPREQMRLDAEMQQMVKRLTERKRRTFLRFMKKGKKKDKEVPEEASAEDAPAEEAEIPVPDTIPHTREELLDKIQSLNLSADDEFSGSDFDDDDEFDDSDSQSNCS</sequence>
<feature type="compositionally biased region" description="Basic and acidic residues" evidence="1">
    <location>
        <begin position="1"/>
        <end position="10"/>
    </location>
</feature>
<name>A0A1L8DBG7_9DIPT</name>
<evidence type="ECO:0000256" key="1">
    <source>
        <dbReference type="SAM" id="MobiDB-lite"/>
    </source>
</evidence>
<reference evidence="2" key="1">
    <citation type="submission" date="2016-12" db="EMBL/GenBank/DDBJ databases">
        <title>An insight into the sialome and mialome of the sand fly, Nyssomyia neivai.</title>
        <authorList>
            <person name="Sebastian V."/>
            <person name="Goulart T.M."/>
            <person name="Oliveira W."/>
            <person name="Calvo E."/>
            <person name="Oliveira L.F."/>
            <person name="Pinto M.C."/>
            <person name="Rosselino A.M."/>
            <person name="Ribeiro J.M."/>
        </authorList>
    </citation>
    <scope>NUCLEOTIDE SEQUENCE</scope>
</reference>
<protein>
    <submittedName>
        <fullName evidence="2">Uncharacterized protein</fullName>
    </submittedName>
</protein>
<dbReference type="PANTHER" id="PTHR22876">
    <property type="entry name" value="ZGC:101016"/>
    <property type="match status" value="1"/>
</dbReference>
<feature type="compositionally biased region" description="Acidic residues" evidence="1">
    <location>
        <begin position="156"/>
        <end position="169"/>
    </location>
</feature>
<feature type="region of interest" description="Disordered" evidence="1">
    <location>
        <begin position="146"/>
        <end position="219"/>
    </location>
</feature>